<dbReference type="Gene3D" id="3.30.565.10">
    <property type="entry name" value="Histidine kinase-like ATPase, C-terminal domain"/>
    <property type="match status" value="1"/>
</dbReference>
<dbReference type="CDD" id="cd16917">
    <property type="entry name" value="HATPase_UhpB-NarQ-NarX-like"/>
    <property type="match status" value="1"/>
</dbReference>
<evidence type="ECO:0000256" key="6">
    <source>
        <dbReference type="SAM" id="Coils"/>
    </source>
</evidence>
<organism evidence="9 10">
    <name type="scientific">Lacinutrix iliipiscaria</name>
    <dbReference type="NCBI Taxonomy" id="1230532"/>
    <lineage>
        <taxon>Bacteria</taxon>
        <taxon>Pseudomonadati</taxon>
        <taxon>Bacteroidota</taxon>
        <taxon>Flavobacteriia</taxon>
        <taxon>Flavobacteriales</taxon>
        <taxon>Flavobacteriaceae</taxon>
        <taxon>Lacinutrix</taxon>
    </lineage>
</organism>
<feature type="coiled-coil region" evidence="6">
    <location>
        <begin position="511"/>
        <end position="538"/>
    </location>
</feature>
<keyword evidence="7" id="KW-0812">Transmembrane</keyword>
<dbReference type="SUPFAM" id="SSF48452">
    <property type="entry name" value="TPR-like"/>
    <property type="match status" value="1"/>
</dbReference>
<dbReference type="Pfam" id="PF02518">
    <property type="entry name" value="HATPase_c"/>
    <property type="match status" value="1"/>
</dbReference>
<evidence type="ECO:0000256" key="1">
    <source>
        <dbReference type="ARBA" id="ARBA00000085"/>
    </source>
</evidence>
<keyword evidence="10" id="KW-1185">Reference proteome</keyword>
<evidence type="ECO:0000256" key="7">
    <source>
        <dbReference type="SAM" id="Phobius"/>
    </source>
</evidence>
<dbReference type="PROSITE" id="PS50109">
    <property type="entry name" value="HIS_KIN"/>
    <property type="match status" value="1"/>
</dbReference>
<dbReference type="InterPro" id="IPR036890">
    <property type="entry name" value="HATPase_C_sf"/>
</dbReference>
<evidence type="ECO:0000256" key="3">
    <source>
        <dbReference type="ARBA" id="ARBA00022679"/>
    </source>
</evidence>
<accession>A0ABW5WKU3</accession>
<dbReference type="PANTHER" id="PTHR24421:SF10">
    <property type="entry name" value="NITRATE_NITRITE SENSOR PROTEIN NARQ"/>
    <property type="match status" value="1"/>
</dbReference>
<dbReference type="SUPFAM" id="SSF55874">
    <property type="entry name" value="ATPase domain of HSP90 chaperone/DNA topoisomerase II/histidine kinase"/>
    <property type="match status" value="1"/>
</dbReference>
<keyword evidence="5" id="KW-0902">Two-component regulatory system</keyword>
<protein>
    <recommendedName>
        <fullName evidence="2">histidine kinase</fullName>
        <ecNumber evidence="2">2.7.13.3</ecNumber>
    </recommendedName>
</protein>
<keyword evidence="6" id="KW-0175">Coiled coil</keyword>
<evidence type="ECO:0000256" key="2">
    <source>
        <dbReference type="ARBA" id="ARBA00012438"/>
    </source>
</evidence>
<dbReference type="InterPro" id="IPR019734">
    <property type="entry name" value="TPR_rpt"/>
</dbReference>
<dbReference type="EMBL" id="JBHUOV010000001">
    <property type="protein sequence ID" value="MFD2822874.1"/>
    <property type="molecule type" value="Genomic_DNA"/>
</dbReference>
<dbReference type="Pfam" id="PF13424">
    <property type="entry name" value="TPR_12"/>
    <property type="match status" value="1"/>
</dbReference>
<dbReference type="SMART" id="SM00387">
    <property type="entry name" value="HATPase_c"/>
    <property type="match status" value="1"/>
</dbReference>
<dbReference type="GO" id="GO:0016301">
    <property type="term" value="F:kinase activity"/>
    <property type="evidence" value="ECO:0007669"/>
    <property type="project" value="UniProtKB-KW"/>
</dbReference>
<feature type="domain" description="Histidine kinase" evidence="8">
    <location>
        <begin position="589"/>
        <end position="675"/>
    </location>
</feature>
<keyword evidence="3" id="KW-0808">Transferase</keyword>
<proteinExistence type="predicted"/>
<dbReference type="InterPro" id="IPR050482">
    <property type="entry name" value="Sensor_HK_TwoCompSys"/>
</dbReference>
<keyword evidence="7" id="KW-1133">Transmembrane helix</keyword>
<evidence type="ECO:0000256" key="5">
    <source>
        <dbReference type="ARBA" id="ARBA00023012"/>
    </source>
</evidence>
<evidence type="ECO:0000313" key="10">
    <source>
        <dbReference type="Proteomes" id="UP001597533"/>
    </source>
</evidence>
<keyword evidence="4 9" id="KW-0418">Kinase</keyword>
<comment type="catalytic activity">
    <reaction evidence="1">
        <text>ATP + protein L-histidine = ADP + protein N-phospho-L-histidine.</text>
        <dbReference type="EC" id="2.7.13.3"/>
    </reaction>
</comment>
<reference evidence="10" key="1">
    <citation type="journal article" date="2019" name="Int. J. Syst. Evol. Microbiol.">
        <title>The Global Catalogue of Microorganisms (GCM) 10K type strain sequencing project: providing services to taxonomists for standard genome sequencing and annotation.</title>
        <authorList>
            <consortium name="The Broad Institute Genomics Platform"/>
            <consortium name="The Broad Institute Genome Sequencing Center for Infectious Disease"/>
            <person name="Wu L."/>
            <person name="Ma J."/>
        </authorList>
    </citation>
    <scope>NUCLEOTIDE SEQUENCE [LARGE SCALE GENOMIC DNA]</scope>
    <source>
        <strain evidence="10">KCTC 32141</strain>
    </source>
</reference>
<sequence>MKPYLTFLLLLFFFNVGYAQKNKAFQDQLNRIQNYRSLSSDGALTMEERLDYAEKAVELSLQTKEDTIILKSKRNLSLLYMQKGDLEIFKTMSLESLDNAIKIKDTFSIAIANYYLGSYYHINEKHDSAYYHYFNSAKLYKILNDIQSEGEVLSNMADIQETERDYVGCENNAIKAIALIEQLPETERNLLYLWSTHNLIALVSAELEQYQKGLEYHNKALAICERMEDPYESQLFSNINIAALYRRKGDYETAQKLYEKLKEDELVYEFDPTSYSIILSGLAHAKFKNGNKNYDEITTLFHKAYSISKKEDDQFGLLSISMDMSEFYFNTKNMDSARYYVDNAYVIGKDLKANETILEALLLKSEIETGAEAKASLNRYISLSDSLQKAERSIRNKFARIDYETDQIKAEKEQVTKERLLFLILSIGLFITLALLYIVITQRSKNKELKFIQQQQETNEEIYNLMLSQQDNIEEARTIEKRRISEELHDGILGRLFGTRLSLDSLNMSNTEEAMKSREGYIDELQSIEQEIRKVSHDLNSDFVSGSGFTDIIKTLLETQTEAYKLKYEFTKDDAIQWDSISNKTKIHIYRILQESLQNIYKHANATLVEISFSLKNNVICITIKDDGTGFDVNKSRKGIGIKNITSRVKEIDGELTIESQKDIGTSIMITVPTK</sequence>
<dbReference type="InterPro" id="IPR005467">
    <property type="entry name" value="His_kinase_dom"/>
</dbReference>
<gene>
    <name evidence="9" type="ORF">ACFS5M_04280</name>
</gene>
<dbReference type="RefSeq" id="WP_379897968.1">
    <property type="nucleotide sequence ID" value="NZ_JBHUOV010000001.1"/>
</dbReference>
<dbReference type="Proteomes" id="UP001597533">
    <property type="component" value="Unassembled WGS sequence"/>
</dbReference>
<comment type="caution">
    <text evidence="9">The sequence shown here is derived from an EMBL/GenBank/DDBJ whole genome shotgun (WGS) entry which is preliminary data.</text>
</comment>
<keyword evidence="7" id="KW-0472">Membrane</keyword>
<evidence type="ECO:0000256" key="4">
    <source>
        <dbReference type="ARBA" id="ARBA00022777"/>
    </source>
</evidence>
<name>A0ABW5WKU3_9FLAO</name>
<dbReference type="InterPro" id="IPR011990">
    <property type="entry name" value="TPR-like_helical_dom_sf"/>
</dbReference>
<dbReference type="EC" id="2.7.13.3" evidence="2"/>
<feature type="transmembrane region" description="Helical" evidence="7">
    <location>
        <begin position="420"/>
        <end position="440"/>
    </location>
</feature>
<evidence type="ECO:0000259" key="8">
    <source>
        <dbReference type="PROSITE" id="PS50109"/>
    </source>
</evidence>
<dbReference type="Gene3D" id="1.25.40.10">
    <property type="entry name" value="Tetratricopeptide repeat domain"/>
    <property type="match status" value="2"/>
</dbReference>
<dbReference type="PANTHER" id="PTHR24421">
    <property type="entry name" value="NITRATE/NITRITE SENSOR PROTEIN NARX-RELATED"/>
    <property type="match status" value="1"/>
</dbReference>
<dbReference type="SMART" id="SM00028">
    <property type="entry name" value="TPR"/>
    <property type="match status" value="3"/>
</dbReference>
<dbReference type="InterPro" id="IPR003594">
    <property type="entry name" value="HATPase_dom"/>
</dbReference>
<evidence type="ECO:0000313" key="9">
    <source>
        <dbReference type="EMBL" id="MFD2822874.1"/>
    </source>
</evidence>